<dbReference type="RefSeq" id="XP_014180354.1">
    <property type="nucleotide sequence ID" value="XM_014324879.1"/>
</dbReference>
<feature type="compositionally biased region" description="Low complexity" evidence="1">
    <location>
        <begin position="23"/>
        <end position="35"/>
    </location>
</feature>
<dbReference type="VEuPathDB" id="FungiDB:A1Q1_01871"/>
<name>J4UD77_TRIAS</name>
<dbReference type="GeneID" id="25985385"/>
<accession>J4UD77</accession>
<dbReference type="InterPro" id="IPR029056">
    <property type="entry name" value="Ribokinase-like"/>
</dbReference>
<feature type="signal peptide" evidence="2">
    <location>
        <begin position="1"/>
        <end position="19"/>
    </location>
</feature>
<dbReference type="HOGENOM" id="CLU_1066295_0_0_1"/>
<feature type="compositionally biased region" description="Polar residues" evidence="1">
    <location>
        <begin position="220"/>
        <end position="238"/>
    </location>
</feature>
<feature type="region of interest" description="Disordered" evidence="1">
    <location>
        <begin position="23"/>
        <end position="71"/>
    </location>
</feature>
<reference evidence="3 4" key="1">
    <citation type="journal article" date="2012" name="Eukaryot. Cell">
        <title>Draft genome sequence of CBS 2479, the standard type strain of Trichosporon asahii.</title>
        <authorList>
            <person name="Yang R.Y."/>
            <person name="Li H.T."/>
            <person name="Zhu H."/>
            <person name="Zhou G.P."/>
            <person name="Wang M."/>
            <person name="Wang L."/>
        </authorList>
    </citation>
    <scope>NUCLEOTIDE SEQUENCE [LARGE SCALE GENOMIC DNA]</scope>
    <source>
        <strain evidence="4">ATCC 90039 / CBS 2479 / JCM 2466 / KCTC 7840 / NCYC 2677 / UAMH 7654</strain>
    </source>
</reference>
<protein>
    <submittedName>
        <fullName evidence="3">Uncharacterized protein</fullName>
    </submittedName>
</protein>
<dbReference type="SUPFAM" id="SSF53613">
    <property type="entry name" value="Ribokinase-like"/>
    <property type="match status" value="1"/>
</dbReference>
<keyword evidence="2" id="KW-0732">Signal</keyword>
<sequence length="261" mass="25462">MRVTSVLLSLAALAPLAFAQDNAGGEAAPAPAAEGGDAGAQAGSGGEAAHKTGSAVGAHSSNTGHGGGTGNQDWVLSTFDVPNRNYYWVNEVNNTATWTPVNVTTNLAIYNSNSSVLDGNKEIAAGIPAGVGSWTGLVSGFAPGNNYIMILTLGDQPDRKIAQTEGFWIKSKGTIPEASVTGAGNSIAGTLAVGSATNAPSATAANDAAAAASSSASPSGGQAQENKDGQTTAAQGDKNSAGKASAGLFAVAAAGAVALAF</sequence>
<dbReference type="EMBL" id="ALBS01000180">
    <property type="protein sequence ID" value="EJT49040.1"/>
    <property type="molecule type" value="Genomic_DNA"/>
</dbReference>
<dbReference type="OrthoDB" id="10549540at2759"/>
<feature type="compositionally biased region" description="Gly residues" evidence="1">
    <location>
        <begin position="36"/>
        <end position="46"/>
    </location>
</feature>
<dbReference type="KEGG" id="tasa:A1Q1_01871"/>
<gene>
    <name evidence="3" type="ORF">A1Q1_01871</name>
</gene>
<evidence type="ECO:0000256" key="2">
    <source>
        <dbReference type="SAM" id="SignalP"/>
    </source>
</evidence>
<evidence type="ECO:0000256" key="1">
    <source>
        <dbReference type="SAM" id="MobiDB-lite"/>
    </source>
</evidence>
<dbReference type="Proteomes" id="UP000002748">
    <property type="component" value="Unassembled WGS sequence"/>
</dbReference>
<proteinExistence type="predicted"/>
<feature type="compositionally biased region" description="Low complexity" evidence="1">
    <location>
        <begin position="209"/>
        <end position="219"/>
    </location>
</feature>
<evidence type="ECO:0000313" key="3">
    <source>
        <dbReference type="EMBL" id="EJT49040.1"/>
    </source>
</evidence>
<dbReference type="AlphaFoldDB" id="J4UD77"/>
<feature type="chain" id="PRO_5003780665" evidence="2">
    <location>
        <begin position="20"/>
        <end position="261"/>
    </location>
</feature>
<comment type="caution">
    <text evidence="3">The sequence shown here is derived from an EMBL/GenBank/DDBJ whole genome shotgun (WGS) entry which is preliminary data.</text>
</comment>
<feature type="region of interest" description="Disordered" evidence="1">
    <location>
        <begin position="209"/>
        <end position="239"/>
    </location>
</feature>
<organism evidence="3 4">
    <name type="scientific">Trichosporon asahii var. asahii (strain ATCC 90039 / CBS 2479 / JCM 2466 / KCTC 7840 / NBRC 103889/ NCYC 2677 / UAMH 7654)</name>
    <name type="common">Yeast</name>
    <dbReference type="NCBI Taxonomy" id="1186058"/>
    <lineage>
        <taxon>Eukaryota</taxon>
        <taxon>Fungi</taxon>
        <taxon>Dikarya</taxon>
        <taxon>Basidiomycota</taxon>
        <taxon>Agaricomycotina</taxon>
        <taxon>Tremellomycetes</taxon>
        <taxon>Trichosporonales</taxon>
        <taxon>Trichosporonaceae</taxon>
        <taxon>Trichosporon</taxon>
    </lineage>
</organism>
<evidence type="ECO:0000313" key="4">
    <source>
        <dbReference type="Proteomes" id="UP000002748"/>
    </source>
</evidence>